<reference evidence="2" key="1">
    <citation type="journal article" date="2015" name="Nat. Genet.">
        <title>The genome and transcriptome of the zoonotic hookworm Ancylostoma ceylanicum identify infection-specific gene families.</title>
        <authorList>
            <person name="Schwarz E.M."/>
            <person name="Hu Y."/>
            <person name="Antoshechkin I."/>
            <person name="Miller M.M."/>
            <person name="Sternberg P.W."/>
            <person name="Aroian R.V."/>
        </authorList>
    </citation>
    <scope>NUCLEOTIDE SEQUENCE</scope>
    <source>
        <strain evidence="2">HY135</strain>
    </source>
</reference>
<evidence type="ECO:0000313" key="1">
    <source>
        <dbReference type="EMBL" id="EYC20462.1"/>
    </source>
</evidence>
<dbReference type="Proteomes" id="UP000024635">
    <property type="component" value="Unassembled WGS sequence"/>
</dbReference>
<name>A0A016V0A4_9BILA</name>
<proteinExistence type="predicted"/>
<accession>A0A016V0A4</accession>
<protein>
    <submittedName>
        <fullName evidence="1">Uncharacterized protein</fullName>
    </submittedName>
</protein>
<sequence length="115" mass="12589">MPAPFMALFPTADSWQGRREKSAVAESNSDGDAYCTTLLHPEAKTSFYVTAYGAQVEMTRRSGEYANSRNSHGEQRKPEGSIVCRAASVLIAHVLRESHALNEQPGSCSWNAVLE</sequence>
<organism evidence="1 2">
    <name type="scientific">Ancylostoma ceylanicum</name>
    <dbReference type="NCBI Taxonomy" id="53326"/>
    <lineage>
        <taxon>Eukaryota</taxon>
        <taxon>Metazoa</taxon>
        <taxon>Ecdysozoa</taxon>
        <taxon>Nematoda</taxon>
        <taxon>Chromadorea</taxon>
        <taxon>Rhabditida</taxon>
        <taxon>Rhabditina</taxon>
        <taxon>Rhabditomorpha</taxon>
        <taxon>Strongyloidea</taxon>
        <taxon>Ancylostomatidae</taxon>
        <taxon>Ancylostomatinae</taxon>
        <taxon>Ancylostoma</taxon>
    </lineage>
</organism>
<dbReference type="AlphaFoldDB" id="A0A016V0A4"/>
<dbReference type="EMBL" id="JARK01001358">
    <property type="protein sequence ID" value="EYC20462.1"/>
    <property type="molecule type" value="Genomic_DNA"/>
</dbReference>
<evidence type="ECO:0000313" key="2">
    <source>
        <dbReference type="Proteomes" id="UP000024635"/>
    </source>
</evidence>
<keyword evidence="2" id="KW-1185">Reference proteome</keyword>
<comment type="caution">
    <text evidence="1">The sequence shown here is derived from an EMBL/GenBank/DDBJ whole genome shotgun (WGS) entry which is preliminary data.</text>
</comment>
<gene>
    <name evidence="1" type="primary">Acey_s0022.g635</name>
    <name evidence="1" type="ORF">Y032_0022g635</name>
</gene>